<name>A0A561WNW5_ACTTI</name>
<keyword evidence="2" id="KW-1133">Transmembrane helix</keyword>
<feature type="transmembrane region" description="Helical" evidence="2">
    <location>
        <begin position="195"/>
        <end position="216"/>
    </location>
</feature>
<organism evidence="3 4">
    <name type="scientific">Actinoplanes teichomyceticus</name>
    <dbReference type="NCBI Taxonomy" id="1867"/>
    <lineage>
        <taxon>Bacteria</taxon>
        <taxon>Bacillati</taxon>
        <taxon>Actinomycetota</taxon>
        <taxon>Actinomycetes</taxon>
        <taxon>Micromonosporales</taxon>
        <taxon>Micromonosporaceae</taxon>
        <taxon>Actinoplanes</taxon>
    </lineage>
</organism>
<feature type="transmembrane region" description="Helical" evidence="2">
    <location>
        <begin position="156"/>
        <end position="183"/>
    </location>
</feature>
<evidence type="ECO:0000313" key="3">
    <source>
        <dbReference type="EMBL" id="TWG25535.1"/>
    </source>
</evidence>
<proteinExistence type="predicted"/>
<dbReference type="Proteomes" id="UP000320239">
    <property type="component" value="Unassembled WGS sequence"/>
</dbReference>
<dbReference type="AlphaFoldDB" id="A0A561WNW5"/>
<gene>
    <name evidence="3" type="ORF">FHX34_101504</name>
</gene>
<feature type="transmembrane region" description="Helical" evidence="2">
    <location>
        <begin position="228"/>
        <end position="248"/>
    </location>
</feature>
<accession>A0A561WNW5</accession>
<evidence type="ECO:0000313" key="4">
    <source>
        <dbReference type="Proteomes" id="UP000320239"/>
    </source>
</evidence>
<protein>
    <submittedName>
        <fullName evidence="3">Uncharacterized protein</fullName>
    </submittedName>
</protein>
<keyword evidence="1" id="KW-0175">Coiled coil</keyword>
<keyword evidence="4" id="KW-1185">Reference proteome</keyword>
<reference evidence="3 4" key="1">
    <citation type="submission" date="2019-06" db="EMBL/GenBank/DDBJ databases">
        <title>Sequencing the genomes of 1000 actinobacteria strains.</title>
        <authorList>
            <person name="Klenk H.-P."/>
        </authorList>
    </citation>
    <scope>NUCLEOTIDE SEQUENCE [LARGE SCALE GENOMIC DNA]</scope>
    <source>
        <strain evidence="3 4">DSM 43866</strain>
    </source>
</reference>
<sequence>MTTRDRQPPSRDYQLMVSALAEVNRRRDAELDEAEQAYQDSAARAAGELARAENDALAADRWAGAAAAQVLDVDREAARLWDQLRRAGGLRVRALGEVPEPAPVEALPRVALQRRPSDDLDSPGHGRQSPRVLLARAADRIDERYRPGARRPLPRWLLPLLPLIGAAISALAGLVAAGLVTFGHQALWGGAVIRGLGWLAFVLAPSAGVPVAAVLAHRRLHARLDIGGIGLTLLGGMVAATLLSLSFAGTR</sequence>
<keyword evidence="2" id="KW-0812">Transmembrane</keyword>
<feature type="coiled-coil region" evidence="1">
    <location>
        <begin position="20"/>
        <end position="55"/>
    </location>
</feature>
<dbReference type="EMBL" id="VIWY01000001">
    <property type="protein sequence ID" value="TWG25535.1"/>
    <property type="molecule type" value="Genomic_DNA"/>
</dbReference>
<evidence type="ECO:0000256" key="2">
    <source>
        <dbReference type="SAM" id="Phobius"/>
    </source>
</evidence>
<evidence type="ECO:0000256" key="1">
    <source>
        <dbReference type="SAM" id="Coils"/>
    </source>
</evidence>
<keyword evidence="2" id="KW-0472">Membrane</keyword>
<dbReference type="RefSeq" id="WP_122981050.1">
    <property type="nucleotide sequence ID" value="NZ_BOMX01000012.1"/>
</dbReference>
<comment type="caution">
    <text evidence="3">The sequence shown here is derived from an EMBL/GenBank/DDBJ whole genome shotgun (WGS) entry which is preliminary data.</text>
</comment>
<dbReference type="OrthoDB" id="3296307at2"/>